<evidence type="ECO:0000313" key="5">
    <source>
        <dbReference type="Proteomes" id="UP000237819"/>
    </source>
</evidence>
<proteinExistence type="predicted"/>
<evidence type="ECO:0000313" key="4">
    <source>
        <dbReference type="EMBL" id="PQO45778.1"/>
    </source>
</evidence>
<dbReference type="RefSeq" id="WP_105335802.1">
    <property type="nucleotide sequence ID" value="NZ_PUHZ01000013.1"/>
</dbReference>
<accession>A0A2S8GMY2</accession>
<keyword evidence="3" id="KW-0732">Signal</keyword>
<dbReference type="AlphaFoldDB" id="A0A2S8GMY2"/>
<dbReference type="OrthoDB" id="7064038at2"/>
<evidence type="ECO:0000256" key="2">
    <source>
        <dbReference type="SAM" id="MobiDB-lite"/>
    </source>
</evidence>
<evidence type="ECO:0008006" key="6">
    <source>
        <dbReference type="Google" id="ProtNLM"/>
    </source>
</evidence>
<dbReference type="Proteomes" id="UP000237819">
    <property type="component" value="Unassembled WGS sequence"/>
</dbReference>
<sequence length="540" mass="59676">MVRLTSSWCAGVCLVALYAAAAPAADHILTVGGGPIAKSSQISLENNVLYFQRTLAKLGLDKQEHLILFDDGDNPTPDLQYEDVERGPEEVRTLLAEIIGPSNGIRFSYRTSEIPGVSGAAEPEVIEKTIKDLSGRLTGEDRLIFYFTGHGGKSKPGSDRRSEKPKSDEKSEDKDGEKKEGDKKEEPKKRAKPLVNNLTHLWNAKEMTVTDWTEQLDELPKDAPVVAVMVQCYSGGFGNLIFKGGDPENGMAEHPRCGFFSTVPDRVAAGCTPNVQEAEYREYSSYFWEALTGETRTGQSVDKPDFDRDGACSLLEAHAYTVLNADTIDIPTRTSDAFLRNYSATTGREGLLNVHSPIAALLASASPCEVAVIEGLSKQFELTGADRGKDVDEAIKRISDEKKKVDGEIRDKKQDQIKAKVEVAKALQFRWPSLGSPWHPEGARLLAEEADVVKQAILENEKYAEMKAAQDAIDELEKKQEKLNLDVVKLERLKFWLETRALAVNLQVMADEKVEQDYARLIKLESQHLTNTPPAIADKT</sequence>
<evidence type="ECO:0000256" key="1">
    <source>
        <dbReference type="SAM" id="Coils"/>
    </source>
</evidence>
<feature type="region of interest" description="Disordered" evidence="2">
    <location>
        <begin position="148"/>
        <end position="195"/>
    </location>
</feature>
<protein>
    <recommendedName>
        <fullName evidence="6">Caspase family p20 domain-containing protein</fullName>
    </recommendedName>
</protein>
<feature type="signal peptide" evidence="3">
    <location>
        <begin position="1"/>
        <end position="24"/>
    </location>
</feature>
<evidence type="ECO:0000256" key="3">
    <source>
        <dbReference type="SAM" id="SignalP"/>
    </source>
</evidence>
<feature type="chain" id="PRO_5015615712" description="Caspase family p20 domain-containing protein" evidence="3">
    <location>
        <begin position="25"/>
        <end position="540"/>
    </location>
</feature>
<feature type="coiled-coil region" evidence="1">
    <location>
        <begin position="459"/>
        <end position="493"/>
    </location>
</feature>
<gene>
    <name evidence="4" type="ORF">C5Y93_12695</name>
</gene>
<feature type="compositionally biased region" description="Basic and acidic residues" evidence="2">
    <location>
        <begin position="156"/>
        <end position="188"/>
    </location>
</feature>
<organism evidence="4 5">
    <name type="scientific">Blastopirellula marina</name>
    <dbReference type="NCBI Taxonomy" id="124"/>
    <lineage>
        <taxon>Bacteria</taxon>
        <taxon>Pseudomonadati</taxon>
        <taxon>Planctomycetota</taxon>
        <taxon>Planctomycetia</taxon>
        <taxon>Pirellulales</taxon>
        <taxon>Pirellulaceae</taxon>
        <taxon>Blastopirellula</taxon>
    </lineage>
</organism>
<dbReference type="EMBL" id="PUHZ01000013">
    <property type="protein sequence ID" value="PQO45778.1"/>
    <property type="molecule type" value="Genomic_DNA"/>
</dbReference>
<reference evidence="4 5" key="1">
    <citation type="submission" date="2018-02" db="EMBL/GenBank/DDBJ databases">
        <title>Comparative genomes isolates from brazilian mangrove.</title>
        <authorList>
            <person name="Araujo J.E."/>
            <person name="Taketani R.G."/>
            <person name="Silva M.C.P."/>
            <person name="Loureco M.V."/>
            <person name="Andreote F.D."/>
        </authorList>
    </citation>
    <scope>NUCLEOTIDE SEQUENCE [LARGE SCALE GENOMIC DNA]</scope>
    <source>
        <strain evidence="4 5">Nap-Phe MGV</strain>
    </source>
</reference>
<keyword evidence="1" id="KW-0175">Coiled coil</keyword>
<dbReference type="Gene3D" id="3.40.50.1460">
    <property type="match status" value="1"/>
</dbReference>
<comment type="caution">
    <text evidence="4">The sequence shown here is derived from an EMBL/GenBank/DDBJ whole genome shotgun (WGS) entry which is preliminary data.</text>
</comment>
<name>A0A2S8GMY2_9BACT</name>